<feature type="transmembrane region" description="Helical" evidence="5">
    <location>
        <begin position="20"/>
        <end position="41"/>
    </location>
</feature>
<dbReference type="EMBL" id="LXSH01000013">
    <property type="protein sequence ID" value="OAM23282.1"/>
    <property type="molecule type" value="Genomic_DNA"/>
</dbReference>
<comment type="similarity">
    <text evidence="5">Belongs to the YciB family.</text>
</comment>
<feature type="transmembrane region" description="Helical" evidence="5">
    <location>
        <begin position="157"/>
        <end position="175"/>
    </location>
</feature>
<comment type="caution">
    <text evidence="6">The sequence shown here is derived from an EMBL/GenBank/DDBJ whole genome shotgun (WGS) entry which is preliminary data.</text>
</comment>
<dbReference type="InterPro" id="IPR006008">
    <property type="entry name" value="YciB"/>
</dbReference>
<dbReference type="PANTHER" id="PTHR36917:SF1">
    <property type="entry name" value="INNER MEMBRANE-SPANNING PROTEIN YCIB"/>
    <property type="match status" value="1"/>
</dbReference>
<accession>A0A1A9RRZ8</accession>
<protein>
    <recommendedName>
        <fullName evidence="5">Inner membrane-spanning protein YciB</fullName>
    </recommendedName>
</protein>
<keyword evidence="3 5" id="KW-1133">Transmembrane helix</keyword>
<dbReference type="RefSeq" id="WP_064105474.1">
    <property type="nucleotide sequence ID" value="NZ_LXSH01000013.1"/>
</dbReference>
<feature type="transmembrane region" description="Helical" evidence="5">
    <location>
        <begin position="119"/>
        <end position="137"/>
    </location>
</feature>
<comment type="subcellular location">
    <subcellularLocation>
        <location evidence="5">Cell inner membrane</location>
        <topology evidence="5">Multi-pass membrane protein</topology>
    </subcellularLocation>
</comment>
<keyword evidence="2 5" id="KW-0812">Transmembrane</keyword>
<evidence type="ECO:0000313" key="7">
    <source>
        <dbReference type="Proteomes" id="UP000078103"/>
    </source>
</evidence>
<dbReference type="HAMAP" id="MF_00189">
    <property type="entry name" value="YciB"/>
    <property type="match status" value="1"/>
</dbReference>
<organism evidence="6 7">
    <name type="scientific">Eikenella corrodens</name>
    <dbReference type="NCBI Taxonomy" id="539"/>
    <lineage>
        <taxon>Bacteria</taxon>
        <taxon>Pseudomonadati</taxon>
        <taxon>Pseudomonadota</taxon>
        <taxon>Betaproteobacteria</taxon>
        <taxon>Neisseriales</taxon>
        <taxon>Neisseriaceae</taxon>
        <taxon>Eikenella</taxon>
    </lineage>
</organism>
<keyword evidence="1 5" id="KW-1003">Cell membrane</keyword>
<feature type="transmembrane region" description="Helical" evidence="5">
    <location>
        <begin position="81"/>
        <end position="98"/>
    </location>
</feature>
<dbReference type="PANTHER" id="PTHR36917">
    <property type="entry name" value="INTRACELLULAR SEPTATION PROTEIN A-RELATED"/>
    <property type="match status" value="1"/>
</dbReference>
<sequence length="200" mass="22557">MTALLDLLPLLAFFIASKKFGLLAGAAAVLAATLIVYGIHLVRQKWRLTKQQWVVLVLTILFCGATILLRDDLYLRWKTPIINLSFALALAVSALIGKPLMQPVAKDVLRFSPQGWQRLTYAWAAFFLLLAALHYWFGLYHYDASEQAKNLFIHFKSYGQLILMGIFLAAQAFVLRKHLNIESDTTPANEASEQPSQQQH</sequence>
<evidence type="ECO:0000256" key="3">
    <source>
        <dbReference type="ARBA" id="ARBA00022989"/>
    </source>
</evidence>
<feature type="transmembrane region" description="Helical" evidence="5">
    <location>
        <begin position="53"/>
        <end position="69"/>
    </location>
</feature>
<gene>
    <name evidence="5" type="primary">yciB</name>
    <name evidence="6" type="ORF">A7P89_04045</name>
</gene>
<name>A0A1A9RRZ8_EIKCO</name>
<evidence type="ECO:0000256" key="5">
    <source>
        <dbReference type="HAMAP-Rule" id="MF_00189"/>
    </source>
</evidence>
<reference evidence="7" key="1">
    <citation type="submission" date="2016-05" db="EMBL/GenBank/DDBJ databases">
        <title>Draft genome of Corynebacterium afermentans subsp. afermentans LCDC 88199T.</title>
        <authorList>
            <person name="Bernier A.-M."/>
            <person name="Bernard K."/>
        </authorList>
    </citation>
    <scope>NUCLEOTIDE SEQUENCE [LARGE SCALE GENOMIC DNA]</scope>
    <source>
        <strain evidence="7">NML120819</strain>
    </source>
</reference>
<dbReference type="Proteomes" id="UP000078103">
    <property type="component" value="Unassembled WGS sequence"/>
</dbReference>
<evidence type="ECO:0000256" key="1">
    <source>
        <dbReference type="ARBA" id="ARBA00022475"/>
    </source>
</evidence>
<dbReference type="Pfam" id="PF04279">
    <property type="entry name" value="IspA"/>
    <property type="match status" value="1"/>
</dbReference>
<keyword evidence="4 5" id="KW-0472">Membrane</keyword>
<evidence type="ECO:0000313" key="6">
    <source>
        <dbReference type="EMBL" id="OAM23282.1"/>
    </source>
</evidence>
<dbReference type="GO" id="GO:0005886">
    <property type="term" value="C:plasma membrane"/>
    <property type="evidence" value="ECO:0007669"/>
    <property type="project" value="UniProtKB-SubCell"/>
</dbReference>
<evidence type="ECO:0000256" key="2">
    <source>
        <dbReference type="ARBA" id="ARBA00022692"/>
    </source>
</evidence>
<keyword evidence="5" id="KW-0997">Cell inner membrane</keyword>
<dbReference type="AlphaFoldDB" id="A0A1A9RRZ8"/>
<proteinExistence type="inferred from homology"/>
<comment type="function">
    <text evidence="5">Plays a role in cell envelope biogenesis, maintenance of cell envelope integrity and membrane homeostasis.</text>
</comment>
<evidence type="ECO:0000256" key="4">
    <source>
        <dbReference type="ARBA" id="ARBA00023136"/>
    </source>
</evidence>